<dbReference type="InterPro" id="IPR018265">
    <property type="entry name" value="Ribosomal_bL35_CS"/>
</dbReference>
<dbReference type="Pfam" id="PF01632">
    <property type="entry name" value="Ribosomal_L35p"/>
    <property type="match status" value="1"/>
</dbReference>
<dbReference type="InterPro" id="IPR001706">
    <property type="entry name" value="Ribosomal_bL35"/>
</dbReference>
<dbReference type="RefSeq" id="WP_035577982.1">
    <property type="nucleotide sequence ID" value="NZ_ARYJ01000001.1"/>
</dbReference>
<dbReference type="Proteomes" id="UP000024816">
    <property type="component" value="Unassembled WGS sequence"/>
</dbReference>
<dbReference type="EMBL" id="ARYJ01000001">
    <property type="protein sequence ID" value="KCZ91247.1"/>
    <property type="molecule type" value="Genomic_DNA"/>
</dbReference>
<keyword evidence="8" id="KW-1185">Reference proteome</keyword>
<evidence type="ECO:0000256" key="1">
    <source>
        <dbReference type="ARBA" id="ARBA00006598"/>
    </source>
</evidence>
<reference evidence="7 8" key="1">
    <citation type="journal article" date="2014" name="Antonie Van Leeuwenhoek">
        <title>Hyphomonas beringensis sp. nov. and Hyphomonas chukchiensis sp. nov., isolated from surface seawater of the Bering Sea and Chukchi Sea.</title>
        <authorList>
            <person name="Li C."/>
            <person name="Lai Q."/>
            <person name="Li G."/>
            <person name="Dong C."/>
            <person name="Wang J."/>
            <person name="Liao Y."/>
            <person name="Shao Z."/>
        </authorList>
    </citation>
    <scope>NUCLEOTIDE SEQUENCE [LARGE SCALE GENOMIC DNA]</scope>
    <source>
        <strain evidence="7 8">VP2</strain>
    </source>
</reference>
<name>A0A059FKV6_9PROT</name>
<dbReference type="AlphaFoldDB" id="A0A059FKV6"/>
<dbReference type="OrthoDB" id="9804851at2"/>
<protein>
    <recommendedName>
        <fullName evidence="4 5">Large ribosomal subunit protein bL35</fullName>
    </recommendedName>
</protein>
<dbReference type="Gene3D" id="4.10.410.60">
    <property type="match status" value="1"/>
</dbReference>
<organism evidence="7 8">
    <name type="scientific">Hyphomonas jannaschiana VP2</name>
    <dbReference type="NCBI Taxonomy" id="1280952"/>
    <lineage>
        <taxon>Bacteria</taxon>
        <taxon>Pseudomonadati</taxon>
        <taxon>Pseudomonadota</taxon>
        <taxon>Alphaproteobacteria</taxon>
        <taxon>Hyphomonadales</taxon>
        <taxon>Hyphomonadaceae</taxon>
        <taxon>Hyphomonas</taxon>
    </lineage>
</organism>
<comment type="similarity">
    <text evidence="1 5 6">Belongs to the bacterial ribosomal protein bL35 family.</text>
</comment>
<comment type="caution">
    <text evidence="7">The sequence shown here is derived from an EMBL/GenBank/DDBJ whole genome shotgun (WGS) entry which is preliminary data.</text>
</comment>
<evidence type="ECO:0000256" key="6">
    <source>
        <dbReference type="RuleBase" id="RU000568"/>
    </source>
</evidence>
<dbReference type="PANTHER" id="PTHR33343:SF1">
    <property type="entry name" value="LARGE RIBOSOMAL SUBUNIT PROTEIN BL35M"/>
    <property type="match status" value="1"/>
</dbReference>
<evidence type="ECO:0000256" key="5">
    <source>
        <dbReference type="HAMAP-Rule" id="MF_00514"/>
    </source>
</evidence>
<dbReference type="GO" id="GO:0022625">
    <property type="term" value="C:cytosolic large ribosomal subunit"/>
    <property type="evidence" value="ECO:0007669"/>
    <property type="project" value="TreeGrafter"/>
</dbReference>
<accession>A0A059FKV6</accession>
<proteinExistence type="inferred from homology"/>
<evidence type="ECO:0000256" key="2">
    <source>
        <dbReference type="ARBA" id="ARBA00022980"/>
    </source>
</evidence>
<dbReference type="FunFam" id="4.10.410.60:FF:000001">
    <property type="entry name" value="50S ribosomal protein L35"/>
    <property type="match status" value="1"/>
</dbReference>
<evidence type="ECO:0000256" key="4">
    <source>
        <dbReference type="ARBA" id="ARBA00071664"/>
    </source>
</evidence>
<dbReference type="HAMAP" id="MF_00514">
    <property type="entry name" value="Ribosomal_bL35"/>
    <property type="match status" value="1"/>
</dbReference>
<dbReference type="eggNOG" id="COG0291">
    <property type="taxonomic scope" value="Bacteria"/>
</dbReference>
<dbReference type="InterPro" id="IPR037229">
    <property type="entry name" value="Ribosomal_bL35_sf"/>
</dbReference>
<evidence type="ECO:0000313" key="8">
    <source>
        <dbReference type="Proteomes" id="UP000024816"/>
    </source>
</evidence>
<keyword evidence="2 5" id="KW-0689">Ribosomal protein</keyword>
<dbReference type="PANTHER" id="PTHR33343">
    <property type="entry name" value="54S RIBOSOMAL PROTEIN BL35M"/>
    <property type="match status" value="1"/>
</dbReference>
<dbReference type="GO" id="GO:0003735">
    <property type="term" value="F:structural constituent of ribosome"/>
    <property type="evidence" value="ECO:0007669"/>
    <property type="project" value="InterPro"/>
</dbReference>
<gene>
    <name evidence="5 7" type="primary">rpmI</name>
    <name evidence="7" type="ORF">HJA_01875</name>
</gene>
<sequence length="66" mass="7361">MPKMKTKKAAAKRFKITATGKLKHGVAGKRHRLISHNAKYIRQNRGTSVGAKADEARVKKFLPYGL</sequence>
<dbReference type="NCBIfam" id="TIGR00001">
    <property type="entry name" value="rpmI_bact"/>
    <property type="match status" value="1"/>
</dbReference>
<dbReference type="SUPFAM" id="SSF143034">
    <property type="entry name" value="L35p-like"/>
    <property type="match status" value="1"/>
</dbReference>
<dbReference type="STRING" id="1280952.HJA_01875"/>
<keyword evidence="3 5" id="KW-0687">Ribonucleoprotein</keyword>
<dbReference type="PATRIC" id="fig|1280952.3.peg.381"/>
<dbReference type="GO" id="GO:0006412">
    <property type="term" value="P:translation"/>
    <property type="evidence" value="ECO:0007669"/>
    <property type="project" value="UniProtKB-UniRule"/>
</dbReference>
<dbReference type="PRINTS" id="PR00064">
    <property type="entry name" value="RIBOSOMALL35"/>
</dbReference>
<evidence type="ECO:0000313" key="7">
    <source>
        <dbReference type="EMBL" id="KCZ91247.1"/>
    </source>
</evidence>
<dbReference type="PROSITE" id="PS00936">
    <property type="entry name" value="RIBOSOMAL_L35"/>
    <property type="match status" value="1"/>
</dbReference>
<dbReference type="InterPro" id="IPR021137">
    <property type="entry name" value="Ribosomal_bL35-like"/>
</dbReference>
<evidence type="ECO:0000256" key="3">
    <source>
        <dbReference type="ARBA" id="ARBA00023274"/>
    </source>
</evidence>